<feature type="coiled-coil region" evidence="6">
    <location>
        <begin position="450"/>
        <end position="477"/>
    </location>
</feature>
<dbReference type="OMA" id="YLKRSYG"/>
<dbReference type="STRING" id="1198029.A0A1U7LM65"/>
<dbReference type="InterPro" id="IPR038499">
    <property type="entry name" value="BRO1_sf"/>
</dbReference>
<dbReference type="PANTHER" id="PTHR23030:SF30">
    <property type="entry name" value="TYROSINE-PROTEIN PHOSPHATASE NON-RECEPTOR TYPE 23"/>
    <property type="match status" value="1"/>
</dbReference>
<dbReference type="PANTHER" id="PTHR23030">
    <property type="entry name" value="PCD6 INTERACTING PROTEIN-RELATED"/>
    <property type="match status" value="1"/>
</dbReference>
<evidence type="ECO:0000256" key="5">
    <source>
        <dbReference type="ARBA" id="ARBA00041284"/>
    </source>
</evidence>
<dbReference type="EMBL" id="LXFE01001281">
    <property type="protein sequence ID" value="OLL23756.1"/>
    <property type="molecule type" value="Genomic_DNA"/>
</dbReference>
<evidence type="ECO:0000259" key="7">
    <source>
        <dbReference type="PROSITE" id="PS51180"/>
    </source>
</evidence>
<evidence type="ECO:0000256" key="6">
    <source>
        <dbReference type="SAM" id="Coils"/>
    </source>
</evidence>
<dbReference type="Gene3D" id="1.25.40.280">
    <property type="entry name" value="alix/aip1 like domains"/>
    <property type="match status" value="1"/>
</dbReference>
<gene>
    <name evidence="8" type="ORF">NEOLI_004945</name>
</gene>
<dbReference type="Gene3D" id="1.20.140.50">
    <property type="entry name" value="alix/aip1 like domains"/>
    <property type="match status" value="1"/>
</dbReference>
<reference evidence="8 9" key="1">
    <citation type="submission" date="2016-04" db="EMBL/GenBank/DDBJ databases">
        <title>Evolutionary innovation and constraint leading to complex multicellularity in the Ascomycota.</title>
        <authorList>
            <person name="Cisse O."/>
            <person name="Nguyen A."/>
            <person name="Hewitt D.A."/>
            <person name="Jedd G."/>
            <person name="Stajich J.E."/>
        </authorList>
    </citation>
    <scope>NUCLEOTIDE SEQUENCE [LARGE SCALE GENOMIC DNA]</scope>
    <source>
        <strain evidence="8 9">DAH-3</strain>
    </source>
</reference>
<dbReference type="AlphaFoldDB" id="A0A1U7LM65"/>
<organism evidence="8 9">
    <name type="scientific">Neolecta irregularis (strain DAH-3)</name>
    <dbReference type="NCBI Taxonomy" id="1198029"/>
    <lineage>
        <taxon>Eukaryota</taxon>
        <taxon>Fungi</taxon>
        <taxon>Dikarya</taxon>
        <taxon>Ascomycota</taxon>
        <taxon>Taphrinomycotina</taxon>
        <taxon>Neolectales</taxon>
        <taxon>Neolectaceae</taxon>
        <taxon>Neolecta</taxon>
    </lineage>
</organism>
<evidence type="ECO:0000256" key="4">
    <source>
        <dbReference type="ARBA" id="ARBA00022753"/>
    </source>
</evidence>
<accession>A0A1U7LM65</accession>
<dbReference type="Pfam" id="PF03097">
    <property type="entry name" value="BRO1"/>
    <property type="match status" value="1"/>
</dbReference>
<evidence type="ECO:0000256" key="1">
    <source>
        <dbReference type="ARBA" id="ARBA00004177"/>
    </source>
</evidence>
<feature type="domain" description="BRO1" evidence="7">
    <location>
        <begin position="5"/>
        <end position="395"/>
    </location>
</feature>
<evidence type="ECO:0000313" key="9">
    <source>
        <dbReference type="Proteomes" id="UP000186594"/>
    </source>
</evidence>
<evidence type="ECO:0000256" key="2">
    <source>
        <dbReference type="ARBA" id="ARBA00004496"/>
    </source>
</evidence>
<dbReference type="GO" id="GO:0005768">
    <property type="term" value="C:endosome"/>
    <property type="evidence" value="ECO:0007669"/>
    <property type="project" value="UniProtKB-SubCell"/>
</dbReference>
<sequence length="758" mass="86403">MFRVPFINVPLKSTEEVDWATPLRNYIRSTYDDPERYVDGYVTISQLRQDTRGAGKDQTGRDMLYRYYAQLELLDLRFPIDEAHIQITFTWYDAFTQTPTSQYSLAFEKASIIFNLGAILSHIATQADTSTSEGAKTAYRTFQGSAGIFHFINDSFLHAPSTDLSKEMTSMLSLVMLAQAQEVFLEKTVADGKKSGMLAKLASQAASLYMEALSSEGIKSSMIPKHWLSLAKQKYTSSLAYYYQALSLETAESHGEAISHLLQSEAFIKEAIKHCSTGYGLLISSSSNPLLSAAKDHLTLLTEKKKTVIKDNDFIYHDAIPLSSSLPAIARLPAARALSLHEIYPKEEISKIVGRDIFEKIVPYTIHQSASLYSEEKAKLFRSETENCEVADLELKSSLEYLKLPQALKIYDKDTVDEENNDFETIRIWAGEIGSGENLQDLFDRISSLRDTVSEKLNKATEVLDQESRECEFMRTKFQHQWTQQPSSIKTQHLRNDILSYKQNLVTALQSDSKLSALYDQHKPIIQQLLSPTLDWDIRAQVSKSRSSDQSNNLLDLEPDYSSTLDKNIEILKSHLSHLQNLKSTRSKALKDLKAALHKDDITSILLMNSRSSHSESDIFKRELQKFHSWQERIKIANQHQSEIIKAVTATYKEILKDPISIRIRKTVSDDEGTWKTALEQYRDSRRVWGEVITGLKNAIKFYEEIDRACGSLLQRISHFVSERRREGGEILEKIENDLPMINQERLREHLGRMNFGS</sequence>
<protein>
    <recommendedName>
        <fullName evidence="5">BRO domain-containing protein 1</fullName>
    </recommendedName>
</protein>
<dbReference type="InterPro" id="IPR004328">
    <property type="entry name" value="BRO1_dom"/>
</dbReference>
<dbReference type="GO" id="GO:0043328">
    <property type="term" value="P:protein transport to vacuole involved in ubiquitin-dependent protein catabolic process via the multivesicular body sorting pathway"/>
    <property type="evidence" value="ECO:0007669"/>
    <property type="project" value="TreeGrafter"/>
</dbReference>
<dbReference type="PROSITE" id="PS51180">
    <property type="entry name" value="BRO1"/>
    <property type="match status" value="1"/>
</dbReference>
<evidence type="ECO:0000256" key="3">
    <source>
        <dbReference type="ARBA" id="ARBA00022490"/>
    </source>
</evidence>
<keyword evidence="9" id="KW-1185">Reference proteome</keyword>
<evidence type="ECO:0000313" key="8">
    <source>
        <dbReference type="EMBL" id="OLL23756.1"/>
    </source>
</evidence>
<name>A0A1U7LM65_NEOID</name>
<keyword evidence="3" id="KW-0963">Cytoplasm</keyword>
<dbReference type="Pfam" id="PF13949">
    <property type="entry name" value="ALIX_LYPXL_bnd"/>
    <property type="match status" value="1"/>
</dbReference>
<comment type="subcellular location">
    <subcellularLocation>
        <location evidence="2">Cytoplasm</location>
    </subcellularLocation>
    <subcellularLocation>
        <location evidence="1">Endosome</location>
    </subcellularLocation>
</comment>
<dbReference type="SMART" id="SM01041">
    <property type="entry name" value="BRO1"/>
    <property type="match status" value="1"/>
</dbReference>
<keyword evidence="4" id="KW-0967">Endosome</keyword>
<dbReference type="Gene3D" id="1.20.120.560">
    <property type="entry name" value="alix/aip1 in complex with the ypdl late domain"/>
    <property type="match status" value="1"/>
</dbReference>
<comment type="caution">
    <text evidence="8">The sequence shown here is derived from an EMBL/GenBank/DDBJ whole genome shotgun (WGS) entry which is preliminary data.</text>
</comment>
<dbReference type="OrthoDB" id="2141925at2759"/>
<dbReference type="InterPro" id="IPR025304">
    <property type="entry name" value="ALIX_V_dom"/>
</dbReference>
<dbReference type="Proteomes" id="UP000186594">
    <property type="component" value="Unassembled WGS sequence"/>
</dbReference>
<proteinExistence type="predicted"/>
<keyword evidence="6" id="KW-0175">Coiled coil</keyword>